<proteinExistence type="predicted"/>
<reference evidence="1 2" key="1">
    <citation type="submission" date="2019-02" db="EMBL/GenBank/DDBJ databases">
        <title>Deep-cultivation of Planctomycetes and their phenomic and genomic characterization uncovers novel biology.</title>
        <authorList>
            <person name="Wiegand S."/>
            <person name="Jogler M."/>
            <person name="Boedeker C."/>
            <person name="Pinto D."/>
            <person name="Vollmers J."/>
            <person name="Rivas-Marin E."/>
            <person name="Kohn T."/>
            <person name="Peeters S.H."/>
            <person name="Heuer A."/>
            <person name="Rast P."/>
            <person name="Oberbeckmann S."/>
            <person name="Bunk B."/>
            <person name="Jeske O."/>
            <person name="Meyerdierks A."/>
            <person name="Storesund J.E."/>
            <person name="Kallscheuer N."/>
            <person name="Luecker S."/>
            <person name="Lage O.M."/>
            <person name="Pohl T."/>
            <person name="Merkel B.J."/>
            <person name="Hornburger P."/>
            <person name="Mueller R.-W."/>
            <person name="Bruemmer F."/>
            <person name="Labrenz M."/>
            <person name="Spormann A.M."/>
            <person name="Op den Camp H."/>
            <person name="Overmann J."/>
            <person name="Amann R."/>
            <person name="Jetten M.S.M."/>
            <person name="Mascher T."/>
            <person name="Medema M.H."/>
            <person name="Devos D.P."/>
            <person name="Kaster A.-K."/>
            <person name="Ovreas L."/>
            <person name="Rohde M."/>
            <person name="Galperin M.Y."/>
            <person name="Jogler C."/>
        </authorList>
    </citation>
    <scope>NUCLEOTIDE SEQUENCE [LARGE SCALE GENOMIC DNA]</scope>
    <source>
        <strain evidence="1 2">Mal48</strain>
    </source>
</reference>
<gene>
    <name evidence="1" type="ORF">Mal48_34440</name>
</gene>
<dbReference type="Proteomes" id="UP000315724">
    <property type="component" value="Chromosome"/>
</dbReference>
<name>A0A517QRC7_9PLAN</name>
<evidence type="ECO:0000313" key="2">
    <source>
        <dbReference type="Proteomes" id="UP000315724"/>
    </source>
</evidence>
<sequence>MDLFSVIGCAFGIIGLICGLHGMSSAQRLNRLEKRLKELHVIDTEFNSSSP</sequence>
<dbReference type="AlphaFoldDB" id="A0A517QRC7"/>
<keyword evidence="2" id="KW-1185">Reference proteome</keyword>
<organism evidence="1 2">
    <name type="scientific">Thalassoglobus polymorphus</name>
    <dbReference type="NCBI Taxonomy" id="2527994"/>
    <lineage>
        <taxon>Bacteria</taxon>
        <taxon>Pseudomonadati</taxon>
        <taxon>Planctomycetota</taxon>
        <taxon>Planctomycetia</taxon>
        <taxon>Planctomycetales</taxon>
        <taxon>Planctomycetaceae</taxon>
        <taxon>Thalassoglobus</taxon>
    </lineage>
</organism>
<protein>
    <submittedName>
        <fullName evidence="1">Uncharacterized protein</fullName>
    </submittedName>
</protein>
<dbReference type="EMBL" id="CP036267">
    <property type="protein sequence ID" value="QDT34184.1"/>
    <property type="molecule type" value="Genomic_DNA"/>
</dbReference>
<accession>A0A517QRC7</accession>
<dbReference type="KEGG" id="tpol:Mal48_34440"/>
<evidence type="ECO:0000313" key="1">
    <source>
        <dbReference type="EMBL" id="QDT34184.1"/>
    </source>
</evidence>